<reference evidence="1 2" key="1">
    <citation type="submission" date="2013-07" db="EMBL/GenBank/DDBJ databases">
        <authorList>
            <person name="Stoco P.H."/>
            <person name="Wagner G."/>
            <person name="Gerber A."/>
            <person name="Zaha A."/>
            <person name="Thompson C."/>
            <person name="Bartholomeu D.C."/>
            <person name="Luckemeyer D.D."/>
            <person name="Bahia D."/>
            <person name="Loreto E."/>
            <person name="Prestes E.B."/>
            <person name="Lima F.M."/>
            <person name="Rodrigues-Luiz G."/>
            <person name="Vallejo G.A."/>
            <person name="Filho J.F."/>
            <person name="Monteiro K.M."/>
            <person name="Tyler K.M."/>
            <person name="de Almeida L.G."/>
            <person name="Ortiz M.F."/>
            <person name="Siervo M.A."/>
            <person name="de Moraes M.H."/>
            <person name="Cunha O.L."/>
            <person name="Mendonca-Neto R."/>
            <person name="Silva R."/>
            <person name="Teixeira S.M."/>
            <person name="Murta S.M."/>
            <person name="Sincero T.C."/>
            <person name="Mendes T.A."/>
            <person name="Urmenyi T.P."/>
            <person name="Silva V.G."/>
            <person name="da Rocha W.D."/>
            <person name="Andersson B."/>
            <person name="Romanha A.J."/>
            <person name="Steindel M."/>
            <person name="de Vasconcelos A.T."/>
            <person name="Grisard E.C."/>
        </authorList>
    </citation>
    <scope>NUCLEOTIDE SEQUENCE [LARGE SCALE GENOMIC DNA]</scope>
    <source>
        <strain evidence="1 2">SC58</strain>
    </source>
</reference>
<sequence length="151" mass="18569">MFRPTWLCFPKVGCEEITRKARRVQLRPMEYLAQHRMQVWQMRFKEMGPPFSRVWVALGGKMRRRRIGRQVDVKDLRYYWRPIEPQYQRLYMSRLRLHDHSNTRRQPMRLRATNYEIGHATSCIEWERASNRKYGARLAPPKRLDFEFRVV</sequence>
<gene>
    <name evidence="1" type="ORF">TRSC58_01514</name>
</gene>
<evidence type="ECO:0000313" key="2">
    <source>
        <dbReference type="Proteomes" id="UP000031737"/>
    </source>
</evidence>
<dbReference type="AlphaFoldDB" id="A0A061JBU9"/>
<name>A0A061JBU9_TRYRA</name>
<keyword evidence="2" id="KW-1185">Reference proteome</keyword>
<dbReference type="Proteomes" id="UP000031737">
    <property type="component" value="Unassembled WGS sequence"/>
</dbReference>
<dbReference type="VEuPathDB" id="TriTrypDB:TRSC58_01514"/>
<organism evidence="1 2">
    <name type="scientific">Trypanosoma rangeli SC58</name>
    <dbReference type="NCBI Taxonomy" id="429131"/>
    <lineage>
        <taxon>Eukaryota</taxon>
        <taxon>Discoba</taxon>
        <taxon>Euglenozoa</taxon>
        <taxon>Kinetoplastea</taxon>
        <taxon>Metakinetoplastina</taxon>
        <taxon>Trypanosomatida</taxon>
        <taxon>Trypanosomatidae</taxon>
        <taxon>Trypanosoma</taxon>
        <taxon>Herpetosoma</taxon>
    </lineage>
</organism>
<proteinExistence type="predicted"/>
<dbReference type="EMBL" id="AUPL01001514">
    <property type="protein sequence ID" value="ESL10747.1"/>
    <property type="molecule type" value="Genomic_DNA"/>
</dbReference>
<dbReference type="OrthoDB" id="268771at2759"/>
<protein>
    <submittedName>
        <fullName evidence="1">Uncharacterized protein</fullName>
    </submittedName>
</protein>
<comment type="caution">
    <text evidence="1">The sequence shown here is derived from an EMBL/GenBank/DDBJ whole genome shotgun (WGS) entry which is preliminary data.</text>
</comment>
<evidence type="ECO:0000313" key="1">
    <source>
        <dbReference type="EMBL" id="ESL10747.1"/>
    </source>
</evidence>
<accession>A0A061JBU9</accession>